<dbReference type="AlphaFoldDB" id="A0A9W4SYP9"/>
<organism evidence="2 3">
    <name type="scientific">Funneliformis geosporum</name>
    <dbReference type="NCBI Taxonomy" id="1117311"/>
    <lineage>
        <taxon>Eukaryota</taxon>
        <taxon>Fungi</taxon>
        <taxon>Fungi incertae sedis</taxon>
        <taxon>Mucoromycota</taxon>
        <taxon>Glomeromycotina</taxon>
        <taxon>Glomeromycetes</taxon>
        <taxon>Glomerales</taxon>
        <taxon>Glomeraceae</taxon>
        <taxon>Funneliformis</taxon>
    </lineage>
</organism>
<feature type="region of interest" description="Disordered" evidence="1">
    <location>
        <begin position="35"/>
        <end position="55"/>
    </location>
</feature>
<feature type="compositionally biased region" description="Basic and acidic residues" evidence="1">
    <location>
        <begin position="8"/>
        <end position="23"/>
    </location>
</feature>
<name>A0A9W4SYP9_9GLOM</name>
<accession>A0A9W4SYP9</accession>
<evidence type="ECO:0000313" key="3">
    <source>
        <dbReference type="Proteomes" id="UP001153678"/>
    </source>
</evidence>
<dbReference type="OrthoDB" id="2422922at2759"/>
<proteinExistence type="predicted"/>
<comment type="caution">
    <text evidence="2">The sequence shown here is derived from an EMBL/GenBank/DDBJ whole genome shotgun (WGS) entry which is preliminary data.</text>
</comment>
<feature type="region of interest" description="Disordered" evidence="1">
    <location>
        <begin position="1"/>
        <end position="23"/>
    </location>
</feature>
<gene>
    <name evidence="2" type="ORF">FWILDA_LOCUS12464</name>
</gene>
<dbReference type="EMBL" id="CAMKVN010004045">
    <property type="protein sequence ID" value="CAI2186215.1"/>
    <property type="molecule type" value="Genomic_DNA"/>
</dbReference>
<evidence type="ECO:0000256" key="1">
    <source>
        <dbReference type="SAM" id="MobiDB-lite"/>
    </source>
</evidence>
<keyword evidence="3" id="KW-1185">Reference proteome</keyword>
<feature type="compositionally biased region" description="Polar residues" evidence="1">
    <location>
        <begin position="45"/>
        <end position="55"/>
    </location>
</feature>
<evidence type="ECO:0000313" key="2">
    <source>
        <dbReference type="EMBL" id="CAI2186215.1"/>
    </source>
</evidence>
<sequence length="382" mass="43151">MSVYTMTSEEKRPSPSEELKDIPYSRVSETIIKATEGREGFIDETSLSPTSSKSLNCTEFNDSPLLSKSKNSEKNLNKNSARNLNEKYATMQQKMTQMAREISYPKTRSTRNSKITSRSNIGTIRQDDQLEIANPFLVDQSNMNSTVGNLMNRWSDVKLERKNLSRDSEQDLPSDEIGSTNILMRPQATLDEWKDDSLNYKSTEPFTSNMAQISLSSLKSTTPNYCSGQDSSSNLQSIPVKRTRWAKSAPRLNPSTCNESVFSTPVHSPSSLPCTMRKRARRIVQNWPLLSQKDNEDEFDALLEHLSSPSPSPSRILNKDLLKDDGIFNNSFDDDGFCQTSPKTSSDTNIYTWQLSQQHLGFDDAARNPIFTETALNELDDY</sequence>
<dbReference type="Proteomes" id="UP001153678">
    <property type="component" value="Unassembled WGS sequence"/>
</dbReference>
<reference evidence="2" key="1">
    <citation type="submission" date="2022-08" db="EMBL/GenBank/DDBJ databases">
        <authorList>
            <person name="Kallberg Y."/>
            <person name="Tangrot J."/>
            <person name="Rosling A."/>
        </authorList>
    </citation>
    <scope>NUCLEOTIDE SEQUENCE</scope>
    <source>
        <strain evidence="2">Wild A</strain>
    </source>
</reference>
<protein>
    <submittedName>
        <fullName evidence="2">17040_t:CDS:1</fullName>
    </submittedName>
</protein>